<protein>
    <recommendedName>
        <fullName evidence="1">TIR domain-containing protein</fullName>
    </recommendedName>
</protein>
<dbReference type="Gene3D" id="1.10.8.430">
    <property type="entry name" value="Helical domain of apoptotic protease-activating factors"/>
    <property type="match status" value="1"/>
</dbReference>
<reference evidence="3" key="1">
    <citation type="journal article" date="2016" name="Proc. Natl. Acad. Sci. U.S.A.">
        <title>Chromosome-level assembly of Arabidopsis thaliana Ler reveals the extent of translocation and inversion polymorphisms.</title>
        <authorList>
            <person name="Zapata L."/>
            <person name="Ding J."/>
            <person name="Willing E.M."/>
            <person name="Hartwig B."/>
            <person name="Bezdan D."/>
            <person name="Jiao W.B."/>
            <person name="Patel V."/>
            <person name="Velikkakam James G."/>
            <person name="Koornneef M."/>
            <person name="Ossowski S."/>
            <person name="Schneeberger K."/>
        </authorList>
    </citation>
    <scope>NUCLEOTIDE SEQUENCE [LARGE SCALE GENOMIC DNA]</scope>
    <source>
        <strain evidence="3">cv. Landsberg erecta</strain>
    </source>
</reference>
<dbReference type="EMBL" id="LUHQ01000001">
    <property type="protein sequence ID" value="OAP18468.1"/>
    <property type="molecule type" value="Genomic_DNA"/>
</dbReference>
<dbReference type="InterPro" id="IPR044974">
    <property type="entry name" value="Disease_R_plants"/>
</dbReference>
<dbReference type="PANTHER" id="PTHR11017:SF564">
    <property type="entry name" value="DISEASE RESISTANCE PROTEIN (TIR-NBS CLASS)"/>
    <property type="match status" value="1"/>
</dbReference>
<dbReference type="Gene3D" id="3.40.50.300">
    <property type="entry name" value="P-loop containing nucleotide triphosphate hydrolases"/>
    <property type="match status" value="1"/>
</dbReference>
<dbReference type="InterPro" id="IPR002182">
    <property type="entry name" value="NB-ARC"/>
</dbReference>
<dbReference type="InterPro" id="IPR000157">
    <property type="entry name" value="TIR_dom"/>
</dbReference>
<organism evidence="2 3">
    <name type="scientific">Arabidopsis thaliana</name>
    <name type="common">Mouse-ear cress</name>
    <dbReference type="NCBI Taxonomy" id="3702"/>
    <lineage>
        <taxon>Eukaryota</taxon>
        <taxon>Viridiplantae</taxon>
        <taxon>Streptophyta</taxon>
        <taxon>Embryophyta</taxon>
        <taxon>Tracheophyta</taxon>
        <taxon>Spermatophyta</taxon>
        <taxon>Magnoliopsida</taxon>
        <taxon>eudicotyledons</taxon>
        <taxon>Gunneridae</taxon>
        <taxon>Pentapetalae</taxon>
        <taxon>rosids</taxon>
        <taxon>malvids</taxon>
        <taxon>Brassicales</taxon>
        <taxon>Brassicaceae</taxon>
        <taxon>Camelineae</taxon>
        <taxon>Arabidopsis</taxon>
    </lineage>
</organism>
<dbReference type="ExpressionAtlas" id="A0A178WJB8">
    <property type="expression patterns" value="baseline and differential"/>
</dbReference>
<dbReference type="Gene3D" id="3.40.50.10140">
    <property type="entry name" value="Toll/interleukin-1 receptor homology (TIR) domain"/>
    <property type="match status" value="1"/>
</dbReference>
<dbReference type="GO" id="GO:0043531">
    <property type="term" value="F:ADP binding"/>
    <property type="evidence" value="ECO:0007669"/>
    <property type="project" value="InterPro"/>
</dbReference>
<feature type="domain" description="TIR" evidence="1">
    <location>
        <begin position="8"/>
        <end position="174"/>
    </location>
</feature>
<dbReference type="GO" id="GO:0007165">
    <property type="term" value="P:signal transduction"/>
    <property type="evidence" value="ECO:0007669"/>
    <property type="project" value="InterPro"/>
</dbReference>
<dbReference type="InterPro" id="IPR035897">
    <property type="entry name" value="Toll_tir_struct_dom_sf"/>
</dbReference>
<sequence length="512" mass="58721">MASSSSSSEHKVFLSFRREDTGRTFVSHLYRSLDQKEIRTYKFENQQAGDGKRISSEVKQAINESRIAVVVISENYASSVLCLDVLAKIIERLPLIKIETVFYEVDPGDLTRPTGKFADDFRRHEARENRRTVNRWRDALDQLVSITNSNFCSRNWEDDSKMIDDLIIRLINIYFSKYYTPDVDIIAETTVGLDASVLGLMTDIDMKYKLNSLSGSVESGFGLERYALEATSVMDDMSNESPSPTSDDSNGLVGMYRHKKAVYGLLDLESKNQVRTIGIWGFQGVGKTTLAECVFDDISSHFQHYCFLTNANKIYQNRISPSLLKHLTRRRSSEDIFDAIKPSLVNRKVLFVVDGVDATYNEQFNDAMKVTRWLGPGSRIIMTSRFKSSLKFGGAKYEMECLRYEEALQLFSLYAFKKTYPLIGFELFSIRAVHFAGRLPLSLKVLGSFLYDKDEESWKRTLHKLEASQDNDRRYVSNYIGAGEYLPRRQIELEQYVSPDEEEYSPSYIMSL</sequence>
<dbReference type="SMART" id="SM00255">
    <property type="entry name" value="TIR"/>
    <property type="match status" value="1"/>
</dbReference>
<evidence type="ECO:0000313" key="2">
    <source>
        <dbReference type="EMBL" id="OAP18468.1"/>
    </source>
</evidence>
<name>A0A178WJB8_ARATH</name>
<dbReference type="Proteomes" id="UP000078284">
    <property type="component" value="Chromosome 1"/>
</dbReference>
<dbReference type="SUPFAM" id="SSF52200">
    <property type="entry name" value="Toll/Interleukin receptor TIR domain"/>
    <property type="match status" value="1"/>
</dbReference>
<dbReference type="SUPFAM" id="SSF52540">
    <property type="entry name" value="P-loop containing nucleoside triphosphate hydrolases"/>
    <property type="match status" value="1"/>
</dbReference>
<evidence type="ECO:0000313" key="3">
    <source>
        <dbReference type="Proteomes" id="UP000078284"/>
    </source>
</evidence>
<evidence type="ECO:0000259" key="1">
    <source>
        <dbReference type="PROSITE" id="PS50104"/>
    </source>
</evidence>
<dbReference type="PROSITE" id="PS50104">
    <property type="entry name" value="TIR"/>
    <property type="match status" value="1"/>
</dbReference>
<gene>
    <name evidence="2" type="ordered locus">AXX17_At1g67060</name>
</gene>
<dbReference type="Pfam" id="PF01582">
    <property type="entry name" value="TIR"/>
    <property type="match status" value="1"/>
</dbReference>
<dbReference type="PANTHER" id="PTHR11017">
    <property type="entry name" value="LEUCINE-RICH REPEAT-CONTAINING PROTEIN"/>
    <property type="match status" value="1"/>
</dbReference>
<comment type="caution">
    <text evidence="2">The sequence shown here is derived from an EMBL/GenBank/DDBJ whole genome shotgun (WGS) entry which is preliminary data.</text>
</comment>
<dbReference type="InterPro" id="IPR027417">
    <property type="entry name" value="P-loop_NTPase"/>
</dbReference>
<dbReference type="AlphaFoldDB" id="A0A178WJB8"/>
<dbReference type="InterPro" id="IPR042197">
    <property type="entry name" value="Apaf_helical"/>
</dbReference>
<dbReference type="PRINTS" id="PR00364">
    <property type="entry name" value="DISEASERSIST"/>
</dbReference>
<accession>A0A178WJB8</accession>
<dbReference type="GO" id="GO:0006952">
    <property type="term" value="P:defense response"/>
    <property type="evidence" value="ECO:0007669"/>
    <property type="project" value="InterPro"/>
</dbReference>
<dbReference type="Pfam" id="PF00931">
    <property type="entry name" value="NB-ARC"/>
    <property type="match status" value="1"/>
</dbReference>
<proteinExistence type="predicted"/>